<dbReference type="EMBL" id="LRIE01000076">
    <property type="protein sequence ID" value="KZM34923.1"/>
    <property type="molecule type" value="Genomic_DNA"/>
</dbReference>
<dbReference type="RefSeq" id="WP_068708893.1">
    <property type="nucleotide sequence ID" value="NZ_LRIE01000076.1"/>
</dbReference>
<feature type="transmembrane region" description="Helical" evidence="1">
    <location>
        <begin position="12"/>
        <end position="35"/>
    </location>
</feature>
<dbReference type="Proteomes" id="UP000076447">
    <property type="component" value="Unassembled WGS sequence"/>
</dbReference>
<sequence>MSEAVRHPRREIPWGLIAIVAAGLAFVAVGVFLSFGSDGGFMYDSVWYYADQDGEDLAWTTEAIRANRAILTYASTFTIFGLALVALGFLLPRAE</sequence>
<proteinExistence type="predicted"/>
<organism evidence="2 3">
    <name type="scientific">Oerskovia enterophila</name>
    <dbReference type="NCBI Taxonomy" id="43678"/>
    <lineage>
        <taxon>Bacteria</taxon>
        <taxon>Bacillati</taxon>
        <taxon>Actinomycetota</taxon>
        <taxon>Actinomycetes</taxon>
        <taxon>Micrococcales</taxon>
        <taxon>Cellulomonadaceae</taxon>
        <taxon>Oerskovia</taxon>
    </lineage>
</organism>
<keyword evidence="1" id="KW-1133">Transmembrane helix</keyword>
<evidence type="ECO:0000313" key="2">
    <source>
        <dbReference type="EMBL" id="KZM34923.1"/>
    </source>
</evidence>
<gene>
    <name evidence="2" type="ORF">OJAG_25050</name>
</gene>
<comment type="caution">
    <text evidence="2">The sequence shown here is derived from an EMBL/GenBank/DDBJ whole genome shotgun (WGS) entry which is preliminary data.</text>
</comment>
<evidence type="ECO:0000313" key="3">
    <source>
        <dbReference type="Proteomes" id="UP000076447"/>
    </source>
</evidence>
<keyword evidence="1" id="KW-0812">Transmembrane</keyword>
<keyword evidence="1" id="KW-0472">Membrane</keyword>
<accession>A0A163R7J3</accession>
<evidence type="ECO:0000256" key="1">
    <source>
        <dbReference type="SAM" id="Phobius"/>
    </source>
</evidence>
<feature type="transmembrane region" description="Helical" evidence="1">
    <location>
        <begin position="70"/>
        <end position="91"/>
    </location>
</feature>
<dbReference type="AlphaFoldDB" id="A0A163R7J3"/>
<protein>
    <submittedName>
        <fullName evidence="2">Uncharacterized protein</fullName>
    </submittedName>
</protein>
<name>A0A163R7J3_9CELL</name>
<reference evidence="2 3" key="1">
    <citation type="submission" date="2016-01" db="EMBL/GenBank/DDBJ databases">
        <title>Genome sequence of Oerskovia enterophila VJag, an agar and cellulose degrading bacterium.</title>
        <authorList>
            <person name="Poehlein A."/>
            <person name="Jag V."/>
            <person name="Bengelsdorf F."/>
            <person name="Duerre P."/>
            <person name="Daniel R."/>
        </authorList>
    </citation>
    <scope>NUCLEOTIDE SEQUENCE [LARGE SCALE GENOMIC DNA]</scope>
    <source>
        <strain evidence="2 3">VJag</strain>
    </source>
</reference>
<dbReference type="STRING" id="43678.OJAG_25050"/>